<protein>
    <submittedName>
        <fullName evidence="9">Carbohydrate ABC transporter membrane protein 2 (CUT1 family)</fullName>
    </submittedName>
</protein>
<keyword evidence="4 7" id="KW-0812">Transmembrane</keyword>
<evidence type="ECO:0000259" key="8">
    <source>
        <dbReference type="PROSITE" id="PS50928"/>
    </source>
</evidence>
<evidence type="ECO:0000313" key="10">
    <source>
        <dbReference type="Proteomes" id="UP000226079"/>
    </source>
</evidence>
<feature type="transmembrane region" description="Helical" evidence="7">
    <location>
        <begin position="142"/>
        <end position="161"/>
    </location>
</feature>
<proteinExistence type="inferred from homology"/>
<comment type="caution">
    <text evidence="9">The sequence shown here is derived from an EMBL/GenBank/DDBJ whole genome shotgun (WGS) entry which is preliminary data.</text>
</comment>
<evidence type="ECO:0000256" key="4">
    <source>
        <dbReference type="ARBA" id="ARBA00022692"/>
    </source>
</evidence>
<sequence length="276" mass="29935">MRRTLQVLRRIGNGIVAVVLVVASLYPVAWLVAISLQPAKSAYTMPTRWLFVPDFSTYAELFADPDFVAALVNTIQLTVFGTALCVILGALAAYSLSRYRTRWSGLLTGSIAMSRVVPSFAVVLPIFFIYRSLNLLDSMAGLVLALTAFQLPLSILILLNVMNDIPKSIDEAAEIDGAGAFATFRRVILPISRPGLAATAVLTFVLIWNEFLFVLVLAGDRLVTMPMLISTFQTDKQILWTEIAASSVISLLPVGLLIVLAQRHLLAGLGAGAVRE</sequence>
<dbReference type="GO" id="GO:0055085">
    <property type="term" value="P:transmembrane transport"/>
    <property type="evidence" value="ECO:0007669"/>
    <property type="project" value="InterPro"/>
</dbReference>
<dbReference type="InterPro" id="IPR050901">
    <property type="entry name" value="BP-dep_ABC_trans_perm"/>
</dbReference>
<dbReference type="SUPFAM" id="SSF161098">
    <property type="entry name" value="MetI-like"/>
    <property type="match status" value="1"/>
</dbReference>
<evidence type="ECO:0000256" key="7">
    <source>
        <dbReference type="RuleBase" id="RU363032"/>
    </source>
</evidence>
<feature type="transmembrane region" description="Helical" evidence="7">
    <location>
        <begin position="106"/>
        <end position="130"/>
    </location>
</feature>
<keyword evidence="6 7" id="KW-0472">Membrane</keyword>
<evidence type="ECO:0000313" key="9">
    <source>
        <dbReference type="EMBL" id="PFG15799.1"/>
    </source>
</evidence>
<feature type="transmembrane region" description="Helical" evidence="7">
    <location>
        <begin position="238"/>
        <end position="260"/>
    </location>
</feature>
<dbReference type="Pfam" id="PF00528">
    <property type="entry name" value="BPD_transp_1"/>
    <property type="match status" value="1"/>
</dbReference>
<keyword evidence="5 7" id="KW-1133">Transmembrane helix</keyword>
<evidence type="ECO:0000256" key="6">
    <source>
        <dbReference type="ARBA" id="ARBA00023136"/>
    </source>
</evidence>
<evidence type="ECO:0000256" key="3">
    <source>
        <dbReference type="ARBA" id="ARBA00022475"/>
    </source>
</evidence>
<dbReference type="OrthoDB" id="9794684at2"/>
<accession>A0A2A9CQI0</accession>
<dbReference type="AlphaFoldDB" id="A0A2A9CQI0"/>
<dbReference type="GO" id="GO:0005886">
    <property type="term" value="C:plasma membrane"/>
    <property type="evidence" value="ECO:0007669"/>
    <property type="project" value="UniProtKB-SubCell"/>
</dbReference>
<dbReference type="PANTHER" id="PTHR32243">
    <property type="entry name" value="MALTOSE TRANSPORT SYSTEM PERMEASE-RELATED"/>
    <property type="match status" value="1"/>
</dbReference>
<comment type="subcellular location">
    <subcellularLocation>
        <location evidence="1 7">Cell membrane</location>
        <topology evidence="1 7">Multi-pass membrane protein</topology>
    </subcellularLocation>
</comment>
<evidence type="ECO:0000256" key="1">
    <source>
        <dbReference type="ARBA" id="ARBA00004651"/>
    </source>
</evidence>
<organism evidence="9 10">
    <name type="scientific">Propionicimonas paludicola</name>
    <dbReference type="NCBI Taxonomy" id="185243"/>
    <lineage>
        <taxon>Bacteria</taxon>
        <taxon>Bacillati</taxon>
        <taxon>Actinomycetota</taxon>
        <taxon>Actinomycetes</taxon>
        <taxon>Propionibacteriales</taxon>
        <taxon>Nocardioidaceae</taxon>
        <taxon>Propionicimonas</taxon>
    </lineage>
</organism>
<gene>
    <name evidence="9" type="ORF">ATK74_0319</name>
</gene>
<keyword evidence="10" id="KW-1185">Reference proteome</keyword>
<dbReference type="EMBL" id="PDJC01000001">
    <property type="protein sequence ID" value="PFG15799.1"/>
    <property type="molecule type" value="Genomic_DNA"/>
</dbReference>
<feature type="transmembrane region" description="Helical" evidence="7">
    <location>
        <begin position="12"/>
        <end position="36"/>
    </location>
</feature>
<dbReference type="PROSITE" id="PS50928">
    <property type="entry name" value="ABC_TM1"/>
    <property type="match status" value="1"/>
</dbReference>
<dbReference type="CDD" id="cd06261">
    <property type="entry name" value="TM_PBP2"/>
    <property type="match status" value="1"/>
</dbReference>
<feature type="domain" description="ABC transmembrane type-1" evidence="8">
    <location>
        <begin position="71"/>
        <end position="261"/>
    </location>
</feature>
<feature type="transmembrane region" description="Helical" evidence="7">
    <location>
        <begin position="195"/>
        <end position="218"/>
    </location>
</feature>
<dbReference type="InterPro" id="IPR035906">
    <property type="entry name" value="MetI-like_sf"/>
</dbReference>
<dbReference type="PANTHER" id="PTHR32243:SF18">
    <property type="entry name" value="INNER MEMBRANE ABC TRANSPORTER PERMEASE PROTEIN YCJP"/>
    <property type="match status" value="1"/>
</dbReference>
<evidence type="ECO:0000256" key="2">
    <source>
        <dbReference type="ARBA" id="ARBA00022448"/>
    </source>
</evidence>
<reference evidence="9 10" key="1">
    <citation type="submission" date="2017-10" db="EMBL/GenBank/DDBJ databases">
        <title>Sequencing the genomes of 1000 actinobacteria strains.</title>
        <authorList>
            <person name="Klenk H.-P."/>
        </authorList>
    </citation>
    <scope>NUCLEOTIDE SEQUENCE [LARGE SCALE GENOMIC DNA]</scope>
    <source>
        <strain evidence="9 10">DSM 15597</strain>
    </source>
</reference>
<keyword evidence="2 7" id="KW-0813">Transport</keyword>
<comment type="similarity">
    <text evidence="7">Belongs to the binding-protein-dependent transport system permease family.</text>
</comment>
<dbReference type="Proteomes" id="UP000226079">
    <property type="component" value="Unassembled WGS sequence"/>
</dbReference>
<feature type="transmembrane region" description="Helical" evidence="7">
    <location>
        <begin position="67"/>
        <end position="94"/>
    </location>
</feature>
<dbReference type="Gene3D" id="1.10.3720.10">
    <property type="entry name" value="MetI-like"/>
    <property type="match status" value="1"/>
</dbReference>
<name>A0A2A9CQI0_9ACTN</name>
<keyword evidence="3" id="KW-1003">Cell membrane</keyword>
<dbReference type="RefSeq" id="WP_098459400.1">
    <property type="nucleotide sequence ID" value="NZ_PDJC01000001.1"/>
</dbReference>
<dbReference type="InterPro" id="IPR000515">
    <property type="entry name" value="MetI-like"/>
</dbReference>
<evidence type="ECO:0000256" key="5">
    <source>
        <dbReference type="ARBA" id="ARBA00022989"/>
    </source>
</evidence>